<dbReference type="PANTHER" id="PTHR11070:SF45">
    <property type="entry name" value="DNA 3'-5' HELICASE"/>
    <property type="match status" value="1"/>
</dbReference>
<feature type="region of interest" description="Disordered" evidence="10">
    <location>
        <begin position="561"/>
        <end position="586"/>
    </location>
</feature>
<dbReference type="RefSeq" id="WP_425307412.1">
    <property type="nucleotide sequence ID" value="NZ_CP154795.1"/>
</dbReference>
<keyword evidence="1 9" id="KW-0547">Nucleotide-binding</keyword>
<comment type="catalytic activity">
    <reaction evidence="8">
        <text>ATP + H2O = ADP + phosphate + H(+)</text>
        <dbReference type="Rhea" id="RHEA:13065"/>
        <dbReference type="ChEBI" id="CHEBI:15377"/>
        <dbReference type="ChEBI" id="CHEBI:15378"/>
        <dbReference type="ChEBI" id="CHEBI:30616"/>
        <dbReference type="ChEBI" id="CHEBI:43474"/>
        <dbReference type="ChEBI" id="CHEBI:456216"/>
        <dbReference type="EC" id="5.6.2.4"/>
    </reaction>
</comment>
<dbReference type="InterPro" id="IPR027417">
    <property type="entry name" value="P-loop_NTPase"/>
</dbReference>
<dbReference type="PROSITE" id="PS51198">
    <property type="entry name" value="UVRD_HELICASE_ATP_BIND"/>
    <property type="match status" value="1"/>
</dbReference>
<dbReference type="InterPro" id="IPR014016">
    <property type="entry name" value="UvrD-like_ATP-bd"/>
</dbReference>
<evidence type="ECO:0000256" key="9">
    <source>
        <dbReference type="PROSITE-ProRule" id="PRU00560"/>
    </source>
</evidence>
<evidence type="ECO:0000256" key="8">
    <source>
        <dbReference type="ARBA" id="ARBA00048988"/>
    </source>
</evidence>
<name>A0ABZ3FJ00_9ACTN</name>
<evidence type="ECO:0000256" key="1">
    <source>
        <dbReference type="ARBA" id="ARBA00022741"/>
    </source>
</evidence>
<evidence type="ECO:0000259" key="11">
    <source>
        <dbReference type="PROSITE" id="PS51198"/>
    </source>
</evidence>
<feature type="binding site" evidence="9">
    <location>
        <begin position="275"/>
        <end position="282"/>
    </location>
    <ligand>
        <name>ATP</name>
        <dbReference type="ChEBI" id="CHEBI:30616"/>
    </ligand>
</feature>
<keyword evidence="12" id="KW-0269">Exonuclease</keyword>
<keyword evidence="2 9" id="KW-0378">Hydrolase</keyword>
<dbReference type="Proteomes" id="UP001442841">
    <property type="component" value="Chromosome"/>
</dbReference>
<evidence type="ECO:0000256" key="5">
    <source>
        <dbReference type="ARBA" id="ARBA00023235"/>
    </source>
</evidence>
<dbReference type="Pfam" id="PF13361">
    <property type="entry name" value="UvrD_C"/>
    <property type="match status" value="2"/>
</dbReference>
<proteinExistence type="predicted"/>
<evidence type="ECO:0000256" key="3">
    <source>
        <dbReference type="ARBA" id="ARBA00022806"/>
    </source>
</evidence>
<evidence type="ECO:0000256" key="2">
    <source>
        <dbReference type="ARBA" id="ARBA00022801"/>
    </source>
</evidence>
<dbReference type="InterPro" id="IPR000212">
    <property type="entry name" value="DNA_helicase_UvrD/REP"/>
</dbReference>
<evidence type="ECO:0000256" key="10">
    <source>
        <dbReference type="SAM" id="MobiDB-lite"/>
    </source>
</evidence>
<evidence type="ECO:0000256" key="4">
    <source>
        <dbReference type="ARBA" id="ARBA00022840"/>
    </source>
</evidence>
<dbReference type="SUPFAM" id="SSF52540">
    <property type="entry name" value="P-loop containing nucleoside triphosphate hydrolases"/>
    <property type="match status" value="1"/>
</dbReference>
<dbReference type="Gene3D" id="3.40.50.300">
    <property type="entry name" value="P-loop containing nucleotide triphosphate hydrolases"/>
    <property type="match status" value="2"/>
</dbReference>
<evidence type="ECO:0000313" key="13">
    <source>
        <dbReference type="Proteomes" id="UP001442841"/>
    </source>
</evidence>
<dbReference type="Pfam" id="PF00580">
    <property type="entry name" value="UvrD-helicase"/>
    <property type="match status" value="1"/>
</dbReference>
<evidence type="ECO:0000256" key="6">
    <source>
        <dbReference type="ARBA" id="ARBA00034617"/>
    </source>
</evidence>
<feature type="domain" description="UvrD-like helicase ATP-binding" evidence="11">
    <location>
        <begin position="254"/>
        <end position="552"/>
    </location>
</feature>
<organism evidence="12 13">
    <name type="scientific">Ammonicoccus fulvus</name>
    <dbReference type="NCBI Taxonomy" id="3138240"/>
    <lineage>
        <taxon>Bacteria</taxon>
        <taxon>Bacillati</taxon>
        <taxon>Actinomycetota</taxon>
        <taxon>Actinomycetes</taxon>
        <taxon>Propionibacteriales</taxon>
        <taxon>Propionibacteriaceae</taxon>
        <taxon>Ammonicoccus</taxon>
    </lineage>
</organism>
<keyword evidence="5" id="KW-0413">Isomerase</keyword>
<comment type="catalytic activity">
    <reaction evidence="6">
        <text>Couples ATP hydrolysis with the unwinding of duplex DNA by translocating in the 3'-5' direction.</text>
        <dbReference type="EC" id="5.6.2.4"/>
    </reaction>
</comment>
<gene>
    <name evidence="12" type="ORF">AADG42_01180</name>
</gene>
<protein>
    <recommendedName>
        <fullName evidence="7">DNA 3'-5' helicase</fullName>
        <ecNumber evidence="7">5.6.2.4</ecNumber>
    </recommendedName>
</protein>
<keyword evidence="4 9" id="KW-0067">ATP-binding</keyword>
<dbReference type="GO" id="GO:0004527">
    <property type="term" value="F:exonuclease activity"/>
    <property type="evidence" value="ECO:0007669"/>
    <property type="project" value="UniProtKB-KW"/>
</dbReference>
<accession>A0ABZ3FJ00</accession>
<dbReference type="PANTHER" id="PTHR11070">
    <property type="entry name" value="UVRD / RECB / PCRA DNA HELICASE FAMILY MEMBER"/>
    <property type="match status" value="1"/>
</dbReference>
<feature type="region of interest" description="Disordered" evidence="10">
    <location>
        <begin position="116"/>
        <end position="135"/>
    </location>
</feature>
<sequence length="735" mass="79858">MAESTVILTKRGRNADPSIRKLEMAFLDKLTTDDALPGLHIEPINNSADPRARTGRVNDNYRAVLFRLNENGSPAYVYCGAYPHDEGTALAQRMTLNVNPLNGILEIRETEIAPSRRSFVAPQGSPQPKAPVDDRPRVLGHTEAELTQLGIDAELAAIAADATSEDKILSAAEIHPDWQQNVLLDLLTGVPFDEIATRLKAGATPADPEGDEDARIIKAVKTNPETQASFTYIDNNDELRQAVEAGDFGAWRVWLHPTQRRLVVADYKGPYRLAGGAGTGKTVVLVHRARRLWRADESRRVLLTTFTTNLAEGIAEQLALLDSGVPITDQPGQSGVCVVGIDALAARVLKQAGAGIAEDVEAVLGHARAEVARRTSNQAWQDAIDSAGTDLQADLRRAEFFASEYAAVILPNRITDERGYLRVRRPGRGVRLAKAARQAVWRVVQAYRTASRVDGAIDFTEAALIAATHLQRTGALFDHVLVDEAQDLGPAHLLFVRALAAEGPNDVFLAEDAHQRIYGARIVLSHYGLQVRGRSSRLKLNYRTTAQNLRLAQQILEGGDWVDGDEGTEDHSGYRSARQGPEPTLAESESLTVELDRAAHIVKAWLADGAKPETIAILVRDHRDRDRVTTALSERGVKVRAAGGDRIPAGAPVVMTMHRAKGTEFSRVLLFGISEASIPKSHNAYAFDPDAQAEAVLRERALLYVAATRARDALAVSWSGAASSLLPNNSPSPQD</sequence>
<dbReference type="EC" id="5.6.2.4" evidence="7"/>
<evidence type="ECO:0000313" key="12">
    <source>
        <dbReference type="EMBL" id="XAN05977.1"/>
    </source>
</evidence>
<keyword evidence="12" id="KW-0540">Nuclease</keyword>
<keyword evidence="3 9" id="KW-0347">Helicase</keyword>
<keyword evidence="13" id="KW-1185">Reference proteome</keyword>
<evidence type="ECO:0000256" key="7">
    <source>
        <dbReference type="ARBA" id="ARBA00034808"/>
    </source>
</evidence>
<dbReference type="InterPro" id="IPR014017">
    <property type="entry name" value="DNA_helicase_UvrD-like_C"/>
</dbReference>
<dbReference type="EMBL" id="CP154795">
    <property type="protein sequence ID" value="XAN05977.1"/>
    <property type="molecule type" value="Genomic_DNA"/>
</dbReference>
<reference evidence="12 13" key="1">
    <citation type="submission" date="2024-04" db="EMBL/GenBank/DDBJ databases">
        <title>Isolation of an actinomycete strain from pig manure.</title>
        <authorList>
            <person name="Gong T."/>
            <person name="Yu Z."/>
            <person name="An M."/>
            <person name="Wei C."/>
            <person name="Yang W."/>
            <person name="Liu L."/>
        </authorList>
    </citation>
    <scope>NUCLEOTIDE SEQUENCE [LARGE SCALE GENOMIC DNA]</scope>
    <source>
        <strain evidence="12 13">ZF39</strain>
    </source>
</reference>